<protein>
    <submittedName>
        <fullName evidence="2">DUF1311 domain-containing protein</fullName>
    </submittedName>
</protein>
<reference evidence="2 3" key="1">
    <citation type="submission" date="2019-11" db="EMBL/GenBank/DDBJ databases">
        <title>P. haliotis isolates from Z. marina roots.</title>
        <authorList>
            <person name="Cohen M."/>
            <person name="Jospin G."/>
            <person name="Eisen J.A."/>
            <person name="Coil D.A."/>
        </authorList>
    </citation>
    <scope>NUCLEOTIDE SEQUENCE [LARGE SCALE GENOMIC DNA]</scope>
    <source>
        <strain evidence="2 3">UCD-MCMsp1aY</strain>
    </source>
</reference>
<organism evidence="2 3">
    <name type="scientific">Psychrosphaera haliotis</name>
    <dbReference type="NCBI Taxonomy" id="555083"/>
    <lineage>
        <taxon>Bacteria</taxon>
        <taxon>Pseudomonadati</taxon>
        <taxon>Pseudomonadota</taxon>
        <taxon>Gammaproteobacteria</taxon>
        <taxon>Alteromonadales</taxon>
        <taxon>Pseudoalteromonadaceae</taxon>
        <taxon>Psychrosphaera</taxon>
    </lineage>
</organism>
<feature type="chain" id="PRO_5026913906" evidence="1">
    <location>
        <begin position="21"/>
        <end position="142"/>
    </location>
</feature>
<dbReference type="OrthoDB" id="5769744at2"/>
<name>A0A6N8F6Z9_9GAMM</name>
<dbReference type="Gene3D" id="1.20.1270.180">
    <property type="match status" value="1"/>
</dbReference>
<accession>A0A6N8F6Z9</accession>
<sequence>MLIRLFIFCFSLSLSMLVSAEESFFYSSKEITDCKQKHKRPMDYTLCLDAAFVQVERELMTWETNVEIILRDLNKEETGNNPLLLYKSSIRYFNKYKKATCKWQYIAMLPDVSSSISMAKECEIYMTKDRISKLKELSKLNF</sequence>
<dbReference type="RefSeq" id="WP_155695144.1">
    <property type="nucleotide sequence ID" value="NZ_WOCD01000003.1"/>
</dbReference>
<evidence type="ECO:0000313" key="3">
    <source>
        <dbReference type="Proteomes" id="UP000439994"/>
    </source>
</evidence>
<proteinExistence type="predicted"/>
<evidence type="ECO:0000313" key="2">
    <source>
        <dbReference type="EMBL" id="MUH71924.1"/>
    </source>
</evidence>
<feature type="signal peptide" evidence="1">
    <location>
        <begin position="1"/>
        <end position="20"/>
    </location>
</feature>
<dbReference type="AlphaFoldDB" id="A0A6N8F6Z9"/>
<keyword evidence="3" id="KW-1185">Reference proteome</keyword>
<keyword evidence="1" id="KW-0732">Signal</keyword>
<evidence type="ECO:0000256" key="1">
    <source>
        <dbReference type="SAM" id="SignalP"/>
    </source>
</evidence>
<dbReference type="EMBL" id="WOCD01000003">
    <property type="protein sequence ID" value="MUH71924.1"/>
    <property type="molecule type" value="Genomic_DNA"/>
</dbReference>
<comment type="caution">
    <text evidence="2">The sequence shown here is derived from an EMBL/GenBank/DDBJ whole genome shotgun (WGS) entry which is preliminary data.</text>
</comment>
<gene>
    <name evidence="2" type="ORF">GNP35_05225</name>
</gene>
<dbReference type="Proteomes" id="UP000439994">
    <property type="component" value="Unassembled WGS sequence"/>
</dbReference>